<evidence type="ECO:0000313" key="7">
    <source>
        <dbReference type="Proteomes" id="UP001188597"/>
    </source>
</evidence>
<dbReference type="Proteomes" id="UP001188597">
    <property type="component" value="Unassembled WGS sequence"/>
</dbReference>
<keyword evidence="2" id="KW-0789">Thiol protease inhibitor</keyword>
<comment type="caution">
    <text evidence="6">The sequence shown here is derived from an EMBL/GenBank/DDBJ whole genome shotgun (WGS) entry which is preliminary data.</text>
</comment>
<dbReference type="InterPro" id="IPR046350">
    <property type="entry name" value="Cystatin_sf"/>
</dbReference>
<feature type="signal peptide" evidence="3">
    <location>
        <begin position="1"/>
        <end position="27"/>
    </location>
</feature>
<dbReference type="Gene3D" id="3.10.450.10">
    <property type="match status" value="1"/>
</dbReference>
<sequence length="122" mass="13251">MALNSSSSLPSILSIFVLLLLVGGSAALGGRAGGWQPIKDVKAPEVQEIAKYAVAEHNSRAKTDLRYESVVRGETQVVAGTNYRLVIAARDGGVGKQYEAVVWVKPWQHFRNLTSFNLVQRA</sequence>
<keyword evidence="1" id="KW-0646">Protease inhibitor</keyword>
<dbReference type="SMART" id="SM00043">
    <property type="entry name" value="CY"/>
    <property type="match status" value="1"/>
</dbReference>
<evidence type="ECO:0000313" key="5">
    <source>
        <dbReference type="EMBL" id="KAK3036924.1"/>
    </source>
</evidence>
<evidence type="ECO:0000259" key="4">
    <source>
        <dbReference type="SMART" id="SM00043"/>
    </source>
</evidence>
<dbReference type="GO" id="GO:0004869">
    <property type="term" value="F:cysteine-type endopeptidase inhibitor activity"/>
    <property type="evidence" value="ECO:0007669"/>
    <property type="project" value="UniProtKB-KW"/>
</dbReference>
<keyword evidence="7" id="KW-1185">Reference proteome</keyword>
<protein>
    <recommendedName>
        <fullName evidence="4">Cystatin domain-containing protein</fullName>
    </recommendedName>
</protein>
<keyword evidence="3" id="KW-0732">Signal</keyword>
<dbReference type="EMBL" id="JAVXUP010000134">
    <property type="protein sequence ID" value="KAK3036925.1"/>
    <property type="molecule type" value="Genomic_DNA"/>
</dbReference>
<name>A0AA88X7H0_9ASTE</name>
<feature type="domain" description="Cystatin" evidence="4">
    <location>
        <begin position="30"/>
        <end position="119"/>
    </location>
</feature>
<dbReference type="InterPro" id="IPR000010">
    <property type="entry name" value="Cystatin_dom"/>
</dbReference>
<gene>
    <name evidence="5" type="ORF">RJ639_030889</name>
    <name evidence="6" type="ORF">RJ639_030890</name>
</gene>
<dbReference type="EMBL" id="JAVXUP010000134">
    <property type="protein sequence ID" value="KAK3036924.1"/>
    <property type="molecule type" value="Genomic_DNA"/>
</dbReference>
<dbReference type="Pfam" id="PF16845">
    <property type="entry name" value="SQAPI"/>
    <property type="match status" value="1"/>
</dbReference>
<proteinExistence type="predicted"/>
<evidence type="ECO:0000256" key="1">
    <source>
        <dbReference type="ARBA" id="ARBA00022690"/>
    </source>
</evidence>
<evidence type="ECO:0000256" key="2">
    <source>
        <dbReference type="ARBA" id="ARBA00022704"/>
    </source>
</evidence>
<dbReference type="CDD" id="cd00042">
    <property type="entry name" value="CY"/>
    <property type="match status" value="1"/>
</dbReference>
<reference evidence="6" key="1">
    <citation type="submission" date="2022-12" db="EMBL/GenBank/DDBJ databases">
        <title>Draft genome assemblies for two species of Escallonia (Escalloniales).</title>
        <authorList>
            <person name="Chanderbali A."/>
            <person name="Dervinis C."/>
            <person name="Anghel I."/>
            <person name="Soltis D."/>
            <person name="Soltis P."/>
            <person name="Zapata F."/>
        </authorList>
    </citation>
    <scope>NUCLEOTIDE SEQUENCE</scope>
    <source>
        <strain evidence="6">UCBG64.0493</strain>
        <tissue evidence="6">Leaf</tissue>
    </source>
</reference>
<dbReference type="AlphaFoldDB" id="A0AA88X7H0"/>
<dbReference type="PANTHER" id="PTHR47364:SF2">
    <property type="entry name" value="CYSTEINE PROTEINASE INHIBITOR 5"/>
    <property type="match status" value="1"/>
</dbReference>
<accession>A0AA88X7H0</accession>
<evidence type="ECO:0000313" key="6">
    <source>
        <dbReference type="EMBL" id="KAK3036925.1"/>
    </source>
</evidence>
<dbReference type="SUPFAM" id="SSF54403">
    <property type="entry name" value="Cystatin/monellin"/>
    <property type="match status" value="1"/>
</dbReference>
<feature type="chain" id="PRO_5041851871" description="Cystatin domain-containing protein" evidence="3">
    <location>
        <begin position="28"/>
        <end position="122"/>
    </location>
</feature>
<organism evidence="6 7">
    <name type="scientific">Escallonia herrerae</name>
    <dbReference type="NCBI Taxonomy" id="1293975"/>
    <lineage>
        <taxon>Eukaryota</taxon>
        <taxon>Viridiplantae</taxon>
        <taxon>Streptophyta</taxon>
        <taxon>Embryophyta</taxon>
        <taxon>Tracheophyta</taxon>
        <taxon>Spermatophyta</taxon>
        <taxon>Magnoliopsida</taxon>
        <taxon>eudicotyledons</taxon>
        <taxon>Gunneridae</taxon>
        <taxon>Pentapetalae</taxon>
        <taxon>asterids</taxon>
        <taxon>campanulids</taxon>
        <taxon>Escalloniales</taxon>
        <taxon>Escalloniaceae</taxon>
        <taxon>Escallonia</taxon>
    </lineage>
</organism>
<dbReference type="PANTHER" id="PTHR47364">
    <property type="entry name" value="CYSTEINE PROTEINASE INHIBITOR 5"/>
    <property type="match status" value="1"/>
</dbReference>
<evidence type="ECO:0000256" key="3">
    <source>
        <dbReference type="SAM" id="SignalP"/>
    </source>
</evidence>